<accession>A0A7S0SWV3</accession>
<organism evidence="2">
    <name type="scientific">Chromulina nebulosa</name>
    <dbReference type="NCBI Taxonomy" id="96789"/>
    <lineage>
        <taxon>Eukaryota</taxon>
        <taxon>Sar</taxon>
        <taxon>Stramenopiles</taxon>
        <taxon>Ochrophyta</taxon>
        <taxon>Chrysophyceae</taxon>
        <taxon>Chromulinales</taxon>
        <taxon>Chromulinaceae</taxon>
        <taxon>Chromulina</taxon>
    </lineage>
</organism>
<dbReference type="EMBL" id="HBFD01003743">
    <property type="protein sequence ID" value="CAD8717640.1"/>
    <property type="molecule type" value="Transcribed_RNA"/>
</dbReference>
<sequence>MLVKDMNDELPIPSLRIFGIFSHILLTTGLYWTKIDSIQVTMGLKSNNQTYRSINYRYETLISFGLIFLFIRLLFISIQPYEISITVIFSIIMDSIACLFISWIMLDGLSWYQYEYIFVFCALLPLVIDIISFSKLLFHRRWISWKKPISIRERIYSFFTRS</sequence>
<dbReference type="Pfam" id="PF14995">
    <property type="entry name" value="TMEM107"/>
    <property type="match status" value="1"/>
</dbReference>
<evidence type="ECO:0000313" key="2">
    <source>
        <dbReference type="EMBL" id="CAD8717640.1"/>
    </source>
</evidence>
<feature type="transmembrane region" description="Helical" evidence="1">
    <location>
        <begin position="12"/>
        <end position="32"/>
    </location>
</feature>
<feature type="transmembrane region" description="Helical" evidence="1">
    <location>
        <begin position="85"/>
        <end position="104"/>
    </location>
</feature>
<name>A0A7S0SWV3_9STRA</name>
<gene>
    <name evidence="2" type="ORF">CNEB1095_LOCUS2445</name>
</gene>
<reference evidence="2" key="1">
    <citation type="submission" date="2021-01" db="EMBL/GenBank/DDBJ databases">
        <authorList>
            <person name="Corre E."/>
            <person name="Pelletier E."/>
            <person name="Niang G."/>
            <person name="Scheremetjew M."/>
            <person name="Finn R."/>
            <person name="Kale V."/>
            <person name="Holt S."/>
            <person name="Cochrane G."/>
            <person name="Meng A."/>
            <person name="Brown T."/>
            <person name="Cohen L."/>
        </authorList>
    </citation>
    <scope>NUCLEOTIDE SEQUENCE</scope>
    <source>
        <strain evidence="2">UTEXLB2642</strain>
    </source>
</reference>
<feature type="transmembrane region" description="Helical" evidence="1">
    <location>
        <begin position="61"/>
        <end position="78"/>
    </location>
</feature>
<feature type="transmembrane region" description="Helical" evidence="1">
    <location>
        <begin position="116"/>
        <end position="138"/>
    </location>
</feature>
<keyword evidence="1" id="KW-0812">Transmembrane</keyword>
<dbReference type="AlphaFoldDB" id="A0A7S0SWV3"/>
<evidence type="ECO:0000256" key="1">
    <source>
        <dbReference type="SAM" id="Phobius"/>
    </source>
</evidence>
<keyword evidence="1" id="KW-1133">Transmembrane helix</keyword>
<evidence type="ECO:0008006" key="3">
    <source>
        <dbReference type="Google" id="ProtNLM"/>
    </source>
</evidence>
<keyword evidence="1" id="KW-0472">Membrane</keyword>
<dbReference type="InterPro" id="IPR029248">
    <property type="entry name" value="TMEM107"/>
</dbReference>
<proteinExistence type="predicted"/>
<protein>
    <recommendedName>
        <fullName evidence="3">Transmembrane protein 107</fullName>
    </recommendedName>
</protein>